<dbReference type="EMBL" id="LR798199">
    <property type="protein sequence ID" value="CAB5155672.1"/>
    <property type="molecule type" value="Genomic_DNA"/>
</dbReference>
<gene>
    <name evidence="2" type="ORF">UFOVP150_22</name>
</gene>
<sequence length="229" mass="26300">MLANKNQPARTAPLLLLGTLILTLRLLPIPLPHDGYMAWVVNDIYRAAFECALSFAFLRYVLYVDLKIKVVVAALFGYSLADLMVCFIWYTLHLHHYLLASSVQFIVVLATSVIYWMRSYDQESDVIDDDAIYCLRRKPKSAQDLLISMCAFRGSYGAYVIVQNKLAYMFKGGDLVRFPADRLTMHNYHVTKGKIRKDMNLDSYVGTKWELLGSNCITLLGRYWGRYGR</sequence>
<keyword evidence="1" id="KW-0812">Transmembrane</keyword>
<feature type="transmembrane region" description="Helical" evidence="1">
    <location>
        <begin position="70"/>
        <end position="90"/>
    </location>
</feature>
<evidence type="ECO:0000256" key="1">
    <source>
        <dbReference type="SAM" id="Phobius"/>
    </source>
</evidence>
<accession>A0A6J7W6M3</accession>
<feature type="transmembrane region" description="Helical" evidence="1">
    <location>
        <begin position="44"/>
        <end position="63"/>
    </location>
</feature>
<evidence type="ECO:0000313" key="2">
    <source>
        <dbReference type="EMBL" id="CAB5155672.1"/>
    </source>
</evidence>
<proteinExistence type="predicted"/>
<name>A0A6J7W6M3_9CAUD</name>
<keyword evidence="1" id="KW-0472">Membrane</keyword>
<keyword evidence="1" id="KW-1133">Transmembrane helix</keyword>
<reference evidence="2" key="1">
    <citation type="submission" date="2020-05" db="EMBL/GenBank/DDBJ databases">
        <authorList>
            <person name="Chiriac C."/>
            <person name="Salcher M."/>
            <person name="Ghai R."/>
            <person name="Kavagutti S V."/>
        </authorList>
    </citation>
    <scope>NUCLEOTIDE SEQUENCE</scope>
</reference>
<organism evidence="2">
    <name type="scientific">uncultured Caudovirales phage</name>
    <dbReference type="NCBI Taxonomy" id="2100421"/>
    <lineage>
        <taxon>Viruses</taxon>
        <taxon>Duplodnaviria</taxon>
        <taxon>Heunggongvirae</taxon>
        <taxon>Uroviricota</taxon>
        <taxon>Caudoviricetes</taxon>
        <taxon>Peduoviridae</taxon>
        <taxon>Maltschvirus</taxon>
        <taxon>Maltschvirus maltsch</taxon>
    </lineage>
</organism>
<feature type="transmembrane region" description="Helical" evidence="1">
    <location>
        <begin position="96"/>
        <end position="117"/>
    </location>
</feature>
<protein>
    <submittedName>
        <fullName evidence="2">Uncharacterized protein</fullName>
    </submittedName>
</protein>